<sequence length="65" mass="7330">MLTLEENELLSSRFNVFNDAEFKVIARALVELDKVIDDIEINDVIANIIDQMALSNSSELLAIYS</sequence>
<reference evidence="2" key="1">
    <citation type="journal article" date="2017" name="Proc. Natl. Acad. Sci. U.S.A.">
        <title>Simulation of Deepwater Horizon oil plume reveals substrate specialization within a complex community of hydrocarbon degraders.</title>
        <authorList>
            <person name="Hu P."/>
            <person name="Dubinsky E.A."/>
            <person name="Probst A.J."/>
            <person name="Wang J."/>
            <person name="Sieber C.M.K."/>
            <person name="Tom L.M."/>
            <person name="Gardinali P."/>
            <person name="Banfield J.F."/>
            <person name="Atlas R.M."/>
            <person name="Andersen G.L."/>
        </authorList>
    </citation>
    <scope>NUCLEOTIDE SEQUENCE [LARGE SCALE GENOMIC DNA]</scope>
</reference>
<organism evidence="1 2">
    <name type="scientific">Colwellia psychrerythraea</name>
    <name type="common">Vibrio psychroerythus</name>
    <dbReference type="NCBI Taxonomy" id="28229"/>
    <lineage>
        <taxon>Bacteria</taxon>
        <taxon>Pseudomonadati</taxon>
        <taxon>Pseudomonadota</taxon>
        <taxon>Gammaproteobacteria</taxon>
        <taxon>Alteromonadales</taxon>
        <taxon>Colwelliaceae</taxon>
        <taxon>Colwellia</taxon>
    </lineage>
</organism>
<dbReference type="Proteomes" id="UP000243053">
    <property type="component" value="Unassembled WGS sequence"/>
</dbReference>
<dbReference type="AlphaFoldDB" id="A0A1Y5EIZ3"/>
<dbReference type="EMBL" id="MAAF01000036">
    <property type="protein sequence ID" value="OUR82682.1"/>
    <property type="molecule type" value="Genomic_DNA"/>
</dbReference>
<accession>A0A1Y5EIZ3</accession>
<comment type="caution">
    <text evidence="1">The sequence shown here is derived from an EMBL/GenBank/DDBJ whole genome shotgun (WGS) entry which is preliminary data.</text>
</comment>
<proteinExistence type="predicted"/>
<name>A0A1Y5EIZ3_COLPS</name>
<gene>
    <name evidence="1" type="ORF">A9Q75_05170</name>
</gene>
<evidence type="ECO:0000313" key="1">
    <source>
        <dbReference type="EMBL" id="OUR82682.1"/>
    </source>
</evidence>
<protein>
    <submittedName>
        <fullName evidence="1">Uncharacterized protein</fullName>
    </submittedName>
</protein>
<evidence type="ECO:0000313" key="2">
    <source>
        <dbReference type="Proteomes" id="UP000243053"/>
    </source>
</evidence>